<dbReference type="Proteomes" id="UP000186666">
    <property type="component" value="Unassembled WGS sequence"/>
</dbReference>
<evidence type="ECO:0000313" key="2">
    <source>
        <dbReference type="Proteomes" id="UP000186666"/>
    </source>
</evidence>
<keyword evidence="2" id="KW-1185">Reference proteome</keyword>
<dbReference type="RefSeq" id="WP_068591234.1">
    <property type="nucleotide sequence ID" value="NZ_FTNK01000042.1"/>
</dbReference>
<evidence type="ECO:0000313" key="1">
    <source>
        <dbReference type="EMBL" id="SIR71518.1"/>
    </source>
</evidence>
<gene>
    <name evidence="1" type="ORF">SAMN05421578_1421</name>
</gene>
<organism evidence="1 2">
    <name type="scientific">Paenibacillus macquariensis</name>
    <dbReference type="NCBI Taxonomy" id="948756"/>
    <lineage>
        <taxon>Bacteria</taxon>
        <taxon>Bacillati</taxon>
        <taxon>Bacillota</taxon>
        <taxon>Bacilli</taxon>
        <taxon>Bacillales</taxon>
        <taxon>Paenibacillaceae</taxon>
        <taxon>Paenibacillus</taxon>
    </lineage>
</organism>
<sequence>MSNDKREKKDKLIGDVTSFTIPDTYVDFVTGERKDVTKQQLKTINEALGRRGLVHLVMTGISLVDEHVLDDNKINVTNKVEQMSHQVKTIEYLVRGLYEFKIGH</sequence>
<proteinExistence type="predicted"/>
<comment type="caution">
    <text evidence="1">The sequence shown here is derived from an EMBL/GenBank/DDBJ whole genome shotgun (WGS) entry which is preliminary data.</text>
</comment>
<dbReference type="EMBL" id="FTNK01000042">
    <property type="protein sequence ID" value="SIR71518.1"/>
    <property type="molecule type" value="Genomic_DNA"/>
</dbReference>
<accession>A0ABY1KEM0</accession>
<reference evidence="1 2" key="1">
    <citation type="submission" date="2017-01" db="EMBL/GenBank/DDBJ databases">
        <authorList>
            <person name="Varghese N."/>
            <person name="Submissions S."/>
        </authorList>
    </citation>
    <scope>NUCLEOTIDE SEQUENCE [LARGE SCALE GENOMIC DNA]</scope>
    <source>
        <strain evidence="1 2">ATCC 23464</strain>
    </source>
</reference>
<name>A0ABY1KEM0_9BACL</name>
<protein>
    <submittedName>
        <fullName evidence="1">Uncharacterized protein</fullName>
    </submittedName>
</protein>